<protein>
    <submittedName>
        <fullName evidence="1">Uncharacterized protein</fullName>
    </submittedName>
</protein>
<dbReference type="Proteomes" id="UP000886501">
    <property type="component" value="Unassembled WGS sequence"/>
</dbReference>
<reference evidence="1" key="1">
    <citation type="submission" date="2019-10" db="EMBL/GenBank/DDBJ databases">
        <authorList>
            <consortium name="DOE Joint Genome Institute"/>
            <person name="Kuo A."/>
            <person name="Miyauchi S."/>
            <person name="Kiss E."/>
            <person name="Drula E."/>
            <person name="Kohler A."/>
            <person name="Sanchez-Garcia M."/>
            <person name="Andreopoulos B."/>
            <person name="Barry K.W."/>
            <person name="Bonito G."/>
            <person name="Buee M."/>
            <person name="Carver A."/>
            <person name="Chen C."/>
            <person name="Cichocki N."/>
            <person name="Clum A."/>
            <person name="Culley D."/>
            <person name="Crous P.W."/>
            <person name="Fauchery L."/>
            <person name="Girlanda M."/>
            <person name="Hayes R."/>
            <person name="Keri Z."/>
            <person name="Labutti K."/>
            <person name="Lipzen A."/>
            <person name="Lombard V."/>
            <person name="Magnuson J."/>
            <person name="Maillard F."/>
            <person name="Morin E."/>
            <person name="Murat C."/>
            <person name="Nolan M."/>
            <person name="Ohm R."/>
            <person name="Pangilinan J."/>
            <person name="Pereira M."/>
            <person name="Perotto S."/>
            <person name="Peter M."/>
            <person name="Riley R."/>
            <person name="Sitrit Y."/>
            <person name="Stielow B."/>
            <person name="Szollosi G."/>
            <person name="Zifcakova L."/>
            <person name="Stursova M."/>
            <person name="Spatafora J.W."/>
            <person name="Tedersoo L."/>
            <person name="Vaario L.-M."/>
            <person name="Yamada A."/>
            <person name="Yan M."/>
            <person name="Wang P."/>
            <person name="Xu J."/>
            <person name="Bruns T."/>
            <person name="Baldrian P."/>
            <person name="Vilgalys R."/>
            <person name="Henrissat B."/>
            <person name="Grigoriev I.V."/>
            <person name="Hibbett D."/>
            <person name="Nagy L.G."/>
            <person name="Martin F.M."/>
        </authorList>
    </citation>
    <scope>NUCLEOTIDE SEQUENCE</scope>
    <source>
        <strain evidence="1">P2</strain>
    </source>
</reference>
<dbReference type="EMBL" id="MU118016">
    <property type="protein sequence ID" value="KAF9648303.1"/>
    <property type="molecule type" value="Genomic_DNA"/>
</dbReference>
<comment type="caution">
    <text evidence="1">The sequence shown here is derived from an EMBL/GenBank/DDBJ whole genome shotgun (WGS) entry which is preliminary data.</text>
</comment>
<evidence type="ECO:0000313" key="1">
    <source>
        <dbReference type="EMBL" id="KAF9648303.1"/>
    </source>
</evidence>
<evidence type="ECO:0000313" key="2">
    <source>
        <dbReference type="Proteomes" id="UP000886501"/>
    </source>
</evidence>
<name>A0ACB6ZFS3_THEGA</name>
<reference evidence="1" key="2">
    <citation type="journal article" date="2020" name="Nat. Commun.">
        <title>Large-scale genome sequencing of mycorrhizal fungi provides insights into the early evolution of symbiotic traits.</title>
        <authorList>
            <person name="Miyauchi S."/>
            <person name="Kiss E."/>
            <person name="Kuo A."/>
            <person name="Drula E."/>
            <person name="Kohler A."/>
            <person name="Sanchez-Garcia M."/>
            <person name="Morin E."/>
            <person name="Andreopoulos B."/>
            <person name="Barry K.W."/>
            <person name="Bonito G."/>
            <person name="Buee M."/>
            <person name="Carver A."/>
            <person name="Chen C."/>
            <person name="Cichocki N."/>
            <person name="Clum A."/>
            <person name="Culley D."/>
            <person name="Crous P.W."/>
            <person name="Fauchery L."/>
            <person name="Girlanda M."/>
            <person name="Hayes R.D."/>
            <person name="Keri Z."/>
            <person name="LaButti K."/>
            <person name="Lipzen A."/>
            <person name="Lombard V."/>
            <person name="Magnuson J."/>
            <person name="Maillard F."/>
            <person name="Murat C."/>
            <person name="Nolan M."/>
            <person name="Ohm R.A."/>
            <person name="Pangilinan J."/>
            <person name="Pereira M.F."/>
            <person name="Perotto S."/>
            <person name="Peter M."/>
            <person name="Pfister S."/>
            <person name="Riley R."/>
            <person name="Sitrit Y."/>
            <person name="Stielow J.B."/>
            <person name="Szollosi G."/>
            <person name="Zifcakova L."/>
            <person name="Stursova M."/>
            <person name="Spatafora J.W."/>
            <person name="Tedersoo L."/>
            <person name="Vaario L.M."/>
            <person name="Yamada A."/>
            <person name="Yan M."/>
            <person name="Wang P."/>
            <person name="Xu J."/>
            <person name="Bruns T."/>
            <person name="Baldrian P."/>
            <person name="Vilgalys R."/>
            <person name="Dunand C."/>
            <person name="Henrissat B."/>
            <person name="Grigoriev I.V."/>
            <person name="Hibbett D."/>
            <person name="Nagy L.G."/>
            <person name="Martin F.M."/>
        </authorList>
    </citation>
    <scope>NUCLEOTIDE SEQUENCE</scope>
    <source>
        <strain evidence="1">P2</strain>
    </source>
</reference>
<accession>A0ACB6ZFS3</accession>
<proteinExistence type="predicted"/>
<gene>
    <name evidence="1" type="ORF">BDM02DRAFT_2321535</name>
</gene>
<keyword evidence="2" id="KW-1185">Reference proteome</keyword>
<organism evidence="1 2">
    <name type="scientific">Thelephora ganbajun</name>
    <name type="common">Ganba fungus</name>
    <dbReference type="NCBI Taxonomy" id="370292"/>
    <lineage>
        <taxon>Eukaryota</taxon>
        <taxon>Fungi</taxon>
        <taxon>Dikarya</taxon>
        <taxon>Basidiomycota</taxon>
        <taxon>Agaricomycotina</taxon>
        <taxon>Agaricomycetes</taxon>
        <taxon>Thelephorales</taxon>
        <taxon>Thelephoraceae</taxon>
        <taxon>Thelephora</taxon>
    </lineage>
</organism>
<sequence>MDIDLPHVRRLTDPSKKDLQRALSILHETLSSDTVLMVSTGGSATALNTYLRLLVNGCVKSGALFAAWPSSGSHEFGGVALWGPPCDDWLPCLPREEEEFLSELRQEERDWVTQHAIPRYEELYKSAFGARGYNASISNWQLKAIAVRPEYQRRGLGRALIEAVQQKVTFSQSSLFPWAWNRTMFRVHQQRSSGAGIPFSRLPAPSEMAPNMFPFTVGCSQAMTSNHKVVVDCHSQITVRVPSFAAAFPTSI</sequence>